<evidence type="ECO:0000313" key="18">
    <source>
        <dbReference type="EMBL" id="SHN54047.1"/>
    </source>
</evidence>
<evidence type="ECO:0000313" key="19">
    <source>
        <dbReference type="Proteomes" id="UP000184391"/>
    </source>
</evidence>
<evidence type="ECO:0000256" key="10">
    <source>
        <dbReference type="ARBA" id="ARBA00022984"/>
    </source>
</evidence>
<evidence type="ECO:0000256" key="15">
    <source>
        <dbReference type="RuleBase" id="RU004016"/>
    </source>
</evidence>
<evidence type="ECO:0000256" key="7">
    <source>
        <dbReference type="ARBA" id="ARBA00022729"/>
    </source>
</evidence>
<dbReference type="EMBL" id="FRDF01000005">
    <property type="protein sequence ID" value="SHN54047.1"/>
    <property type="molecule type" value="Genomic_DNA"/>
</dbReference>
<keyword evidence="19" id="KW-1185">Reference proteome</keyword>
<dbReference type="SUPFAM" id="SSF56601">
    <property type="entry name" value="beta-lactamase/transpeptidase-like"/>
    <property type="match status" value="1"/>
</dbReference>
<keyword evidence="6" id="KW-0645">Protease</keyword>
<dbReference type="InterPro" id="IPR015956">
    <property type="entry name" value="Peniciliin-bd_prot_C_sf"/>
</dbReference>
<keyword evidence="10" id="KW-0573">Peptidoglycan synthesis</keyword>
<dbReference type="Gene3D" id="3.40.710.10">
    <property type="entry name" value="DD-peptidase/beta-lactamase superfamily"/>
    <property type="match status" value="1"/>
</dbReference>
<dbReference type="PANTHER" id="PTHR21581:SF6">
    <property type="entry name" value="TRAFFICKING PROTEIN PARTICLE COMPLEX SUBUNIT 12"/>
    <property type="match status" value="1"/>
</dbReference>
<keyword evidence="8" id="KW-0378">Hydrolase</keyword>
<reference evidence="19" key="1">
    <citation type="submission" date="2016-12" db="EMBL/GenBank/DDBJ databases">
        <authorList>
            <person name="Varghese N."/>
            <person name="Submissions S."/>
        </authorList>
    </citation>
    <scope>NUCLEOTIDE SEQUENCE [LARGE SCALE GENOMIC DNA]</scope>
    <source>
        <strain evidence="19">DSM 11032</strain>
    </source>
</reference>
<dbReference type="InterPro" id="IPR018044">
    <property type="entry name" value="Peptidase_S11"/>
</dbReference>
<feature type="chain" id="PRO_5012568279" description="serine-type D-Ala-D-Ala carboxypeptidase" evidence="16">
    <location>
        <begin position="31"/>
        <end position="395"/>
    </location>
</feature>
<comment type="similarity">
    <text evidence="3 15">Belongs to the peptidase S11 family.</text>
</comment>
<dbReference type="AlphaFoldDB" id="A0A1M7S5Z3"/>
<evidence type="ECO:0000256" key="6">
    <source>
        <dbReference type="ARBA" id="ARBA00022670"/>
    </source>
</evidence>
<proteinExistence type="inferred from homology"/>
<evidence type="ECO:0000256" key="3">
    <source>
        <dbReference type="ARBA" id="ARBA00007164"/>
    </source>
</evidence>
<evidence type="ECO:0000259" key="17">
    <source>
        <dbReference type="SMART" id="SM00936"/>
    </source>
</evidence>
<dbReference type="GO" id="GO:0071555">
    <property type="term" value="P:cell wall organization"/>
    <property type="evidence" value="ECO:0007669"/>
    <property type="project" value="UniProtKB-KW"/>
</dbReference>
<evidence type="ECO:0000256" key="12">
    <source>
        <dbReference type="ARBA" id="ARBA00034000"/>
    </source>
</evidence>
<protein>
    <recommendedName>
        <fullName evidence="4">serine-type D-Ala-D-Ala carboxypeptidase</fullName>
        <ecNumber evidence="4">3.4.16.4</ecNumber>
    </recommendedName>
</protein>
<dbReference type="InterPro" id="IPR012907">
    <property type="entry name" value="Peptidase_S11_C"/>
</dbReference>
<dbReference type="Gene3D" id="2.60.410.10">
    <property type="entry name" value="D-Ala-D-Ala carboxypeptidase, C-terminal domain"/>
    <property type="match status" value="1"/>
</dbReference>
<dbReference type="Pfam" id="PF07943">
    <property type="entry name" value="PBP5_C"/>
    <property type="match status" value="1"/>
</dbReference>
<comment type="function">
    <text evidence="1">Removes C-terminal D-alanyl residues from sugar-peptide cell wall precursors.</text>
</comment>
<dbReference type="InterPro" id="IPR037167">
    <property type="entry name" value="Peptidase_S11_C_sf"/>
</dbReference>
<accession>A0A1M7S5Z3</accession>
<sequence>MASGVIASLRNRLALILLLCMVAAPLRAQSADDQIAPAVPSADEAPVALLVDITSGQVLHARNPDRRFMPASVTKVMTLYLAFELIEAGRLDPAQVFAMSPELAREWRRKGSTMFLDAGEQVTVHDLLLGIANVSANDGAAVLAAGQAGSVAAWTAAMNDTARGLGMSGSHFGTPNGFPDEGRTFATANDLVKLARAMVTRHPDKFGYYVGRTGFDYKGIAQINHDPLIGRTPGADGIKTGFTNESGFSYLGTARRNRQRLVLVLAGVENGRLRGRLARAYMEWGFTALDRRRLFPAKAVIGEARVQNGDTRRLDLVAKGPVAINLPRGSKGKPTATIRYEGPLRAPIVAGQEVAVLEVTAPGVAPARIPLFAAEAVAAAGPFDRIINAIAGLFA</sequence>
<dbReference type="GO" id="GO:0009002">
    <property type="term" value="F:serine-type D-Ala-D-Ala carboxypeptidase activity"/>
    <property type="evidence" value="ECO:0007669"/>
    <property type="project" value="UniProtKB-EC"/>
</dbReference>
<dbReference type="PRINTS" id="PR00725">
    <property type="entry name" value="DADACBPTASE1"/>
</dbReference>
<dbReference type="STRING" id="198312.SAMN02745193_01086"/>
<dbReference type="InterPro" id="IPR001967">
    <property type="entry name" value="Peptidase_S11_N"/>
</dbReference>
<evidence type="ECO:0000256" key="14">
    <source>
        <dbReference type="PIRSR" id="PIRSR618044-2"/>
    </source>
</evidence>
<dbReference type="UniPathway" id="UPA00219"/>
<evidence type="ECO:0000256" key="9">
    <source>
        <dbReference type="ARBA" id="ARBA00022960"/>
    </source>
</evidence>
<dbReference type="Proteomes" id="UP000184391">
    <property type="component" value="Unassembled WGS sequence"/>
</dbReference>
<comment type="catalytic activity">
    <reaction evidence="12">
        <text>Preferential cleavage: (Ac)2-L-Lys-D-Ala-|-D-Ala. Also transpeptidation of peptidyl-alanyl moieties that are N-acyl substituents of D-alanine.</text>
        <dbReference type="EC" id="3.4.16.4"/>
    </reaction>
</comment>
<dbReference type="OrthoDB" id="9795979at2"/>
<dbReference type="PANTHER" id="PTHR21581">
    <property type="entry name" value="D-ALANYL-D-ALANINE CARBOXYPEPTIDASE"/>
    <property type="match status" value="1"/>
</dbReference>
<organism evidence="18 19">
    <name type="scientific">Erythrobacter sanguineus</name>
    <dbReference type="NCBI Taxonomy" id="198312"/>
    <lineage>
        <taxon>Bacteria</taxon>
        <taxon>Pseudomonadati</taxon>
        <taxon>Pseudomonadota</taxon>
        <taxon>Alphaproteobacteria</taxon>
        <taxon>Sphingomonadales</taxon>
        <taxon>Erythrobacteraceae</taxon>
        <taxon>Erythrobacter/Porphyrobacter group</taxon>
        <taxon>Erythrobacter</taxon>
    </lineage>
</organism>
<evidence type="ECO:0000256" key="1">
    <source>
        <dbReference type="ARBA" id="ARBA00003217"/>
    </source>
</evidence>
<dbReference type="SUPFAM" id="SSF69189">
    <property type="entry name" value="Penicillin-binding protein associated domain"/>
    <property type="match status" value="1"/>
</dbReference>
<keyword evidence="5 18" id="KW-0121">Carboxypeptidase</keyword>
<dbReference type="InterPro" id="IPR012338">
    <property type="entry name" value="Beta-lactam/transpept-like"/>
</dbReference>
<evidence type="ECO:0000256" key="8">
    <source>
        <dbReference type="ARBA" id="ARBA00022801"/>
    </source>
</evidence>
<dbReference type="GO" id="GO:0009252">
    <property type="term" value="P:peptidoglycan biosynthetic process"/>
    <property type="evidence" value="ECO:0007669"/>
    <property type="project" value="UniProtKB-UniPathway"/>
</dbReference>
<evidence type="ECO:0000256" key="11">
    <source>
        <dbReference type="ARBA" id="ARBA00023316"/>
    </source>
</evidence>
<evidence type="ECO:0000256" key="2">
    <source>
        <dbReference type="ARBA" id="ARBA00004752"/>
    </source>
</evidence>
<keyword evidence="9" id="KW-0133">Cell shape</keyword>
<dbReference type="GO" id="GO:0008360">
    <property type="term" value="P:regulation of cell shape"/>
    <property type="evidence" value="ECO:0007669"/>
    <property type="project" value="UniProtKB-KW"/>
</dbReference>
<evidence type="ECO:0000256" key="5">
    <source>
        <dbReference type="ARBA" id="ARBA00022645"/>
    </source>
</evidence>
<dbReference type="Pfam" id="PF00768">
    <property type="entry name" value="Peptidase_S11"/>
    <property type="match status" value="1"/>
</dbReference>
<keyword evidence="11" id="KW-0961">Cell wall biogenesis/degradation</keyword>
<evidence type="ECO:0000256" key="4">
    <source>
        <dbReference type="ARBA" id="ARBA00012448"/>
    </source>
</evidence>
<gene>
    <name evidence="18" type="ORF">SAMN02745193_01086</name>
</gene>
<keyword evidence="7 16" id="KW-0732">Signal</keyword>
<name>A0A1M7S5Z3_9SPHN</name>
<dbReference type="SMART" id="SM00936">
    <property type="entry name" value="PBP5_C"/>
    <property type="match status" value="1"/>
</dbReference>
<feature type="active site" description="Acyl-ester intermediate" evidence="13">
    <location>
        <position position="72"/>
    </location>
</feature>
<evidence type="ECO:0000256" key="13">
    <source>
        <dbReference type="PIRSR" id="PIRSR618044-1"/>
    </source>
</evidence>
<comment type="pathway">
    <text evidence="2">Cell wall biogenesis; peptidoglycan biosynthesis.</text>
</comment>
<evidence type="ECO:0000256" key="16">
    <source>
        <dbReference type="SAM" id="SignalP"/>
    </source>
</evidence>
<feature type="active site" evidence="13">
    <location>
        <position position="135"/>
    </location>
</feature>
<dbReference type="GO" id="GO:0006508">
    <property type="term" value="P:proteolysis"/>
    <property type="evidence" value="ECO:0007669"/>
    <property type="project" value="UniProtKB-KW"/>
</dbReference>
<feature type="signal peptide" evidence="16">
    <location>
        <begin position="1"/>
        <end position="30"/>
    </location>
</feature>
<feature type="binding site" evidence="14">
    <location>
        <position position="239"/>
    </location>
    <ligand>
        <name>substrate</name>
    </ligand>
</feature>
<feature type="domain" description="Peptidase S11 D-Ala-D-Ala carboxypeptidase A C-terminal" evidence="17">
    <location>
        <begin position="289"/>
        <end position="379"/>
    </location>
</feature>
<feature type="active site" description="Proton acceptor" evidence="13">
    <location>
        <position position="75"/>
    </location>
</feature>
<dbReference type="EC" id="3.4.16.4" evidence="4"/>